<dbReference type="SUPFAM" id="SSF47616">
    <property type="entry name" value="GST C-terminal domain-like"/>
    <property type="match status" value="1"/>
</dbReference>
<dbReference type="Pfam" id="PF01588">
    <property type="entry name" value="tRNA_bind"/>
    <property type="match status" value="1"/>
</dbReference>
<dbReference type="Proteomes" id="UP000007014">
    <property type="component" value="Chromosome 9"/>
</dbReference>
<organism evidence="6 7">
    <name type="scientific">Cyanidioschyzon merolae (strain NIES-3377 / 10D)</name>
    <name type="common">Unicellular red alga</name>
    <dbReference type="NCBI Taxonomy" id="280699"/>
    <lineage>
        <taxon>Eukaryota</taxon>
        <taxon>Rhodophyta</taxon>
        <taxon>Bangiophyceae</taxon>
        <taxon>Cyanidiales</taxon>
        <taxon>Cyanidiaceae</taxon>
        <taxon>Cyanidioschyzon</taxon>
    </lineage>
</organism>
<dbReference type="EMBL" id="AP006491">
    <property type="protein sequence ID" value="BAM79947.1"/>
    <property type="molecule type" value="Genomic_DNA"/>
</dbReference>
<dbReference type="OrthoDB" id="19141at2759"/>
<dbReference type="STRING" id="280699.M1VBY9"/>
<dbReference type="Gene3D" id="2.40.50.140">
    <property type="entry name" value="Nucleic acid-binding proteins"/>
    <property type="match status" value="1"/>
</dbReference>
<feature type="region of interest" description="Disordered" evidence="4">
    <location>
        <begin position="326"/>
        <end position="368"/>
    </location>
</feature>
<evidence type="ECO:0000313" key="6">
    <source>
        <dbReference type="EMBL" id="BAM79947.1"/>
    </source>
</evidence>
<feature type="domain" description="TRNA-binding" evidence="5">
    <location>
        <begin position="529"/>
        <end position="633"/>
    </location>
</feature>
<dbReference type="PANTHER" id="PTHR11586">
    <property type="entry name" value="TRNA-AMINOACYLATION COFACTOR ARC1 FAMILY MEMBER"/>
    <property type="match status" value="1"/>
</dbReference>
<feature type="compositionally biased region" description="Low complexity" evidence="4">
    <location>
        <begin position="415"/>
        <end position="433"/>
    </location>
</feature>
<dbReference type="InterPro" id="IPR002547">
    <property type="entry name" value="tRNA-bd_dom"/>
</dbReference>
<evidence type="ECO:0000256" key="4">
    <source>
        <dbReference type="SAM" id="MobiDB-lite"/>
    </source>
</evidence>
<dbReference type="SUPFAM" id="SSF50249">
    <property type="entry name" value="Nucleic acid-binding proteins"/>
    <property type="match status" value="1"/>
</dbReference>
<gene>
    <name evidence="6" type="ORF">CYME_CMI042C</name>
</gene>
<keyword evidence="2 3" id="KW-0694">RNA-binding</keyword>
<dbReference type="GeneID" id="16993869"/>
<dbReference type="InterPro" id="IPR036282">
    <property type="entry name" value="Glutathione-S-Trfase_C_sf"/>
</dbReference>
<dbReference type="CDD" id="cd02799">
    <property type="entry name" value="tRNA_bind_EMAP-II_like"/>
    <property type="match status" value="1"/>
</dbReference>
<reference evidence="6 7" key="2">
    <citation type="journal article" date="2007" name="BMC Biol.">
        <title>A 100%-complete sequence reveals unusually simple genomic features in the hot-spring red alga Cyanidioschyzon merolae.</title>
        <authorList>
            <person name="Nozaki H."/>
            <person name="Takano H."/>
            <person name="Misumi O."/>
            <person name="Terasawa K."/>
            <person name="Matsuzaki M."/>
            <person name="Maruyama S."/>
            <person name="Nishida K."/>
            <person name="Yagisawa F."/>
            <person name="Yoshida Y."/>
            <person name="Fujiwara T."/>
            <person name="Takio S."/>
            <person name="Tamura K."/>
            <person name="Chung S.J."/>
            <person name="Nakamura S."/>
            <person name="Kuroiwa H."/>
            <person name="Tanaka K."/>
            <person name="Sato N."/>
            <person name="Kuroiwa T."/>
        </authorList>
    </citation>
    <scope>NUCLEOTIDE SEQUENCE [LARGE SCALE GENOMIC DNA]</scope>
    <source>
        <strain evidence="6 7">10D</strain>
    </source>
</reference>
<feature type="compositionally biased region" description="Basic and acidic residues" evidence="4">
    <location>
        <begin position="473"/>
        <end position="488"/>
    </location>
</feature>
<dbReference type="GO" id="GO:0016874">
    <property type="term" value="F:ligase activity"/>
    <property type="evidence" value="ECO:0007669"/>
    <property type="project" value="UniProtKB-KW"/>
</dbReference>
<dbReference type="HOGENOM" id="CLU_395048_0_0_1"/>
<evidence type="ECO:0000256" key="2">
    <source>
        <dbReference type="ARBA" id="ARBA00022884"/>
    </source>
</evidence>
<dbReference type="InterPro" id="IPR012340">
    <property type="entry name" value="NA-bd_OB-fold"/>
</dbReference>
<feature type="compositionally biased region" description="Polar residues" evidence="4">
    <location>
        <begin position="463"/>
        <end position="472"/>
    </location>
</feature>
<protein>
    <submittedName>
        <fullName evidence="6">Tyrosine--tRNA ligase</fullName>
    </submittedName>
</protein>
<dbReference type="AlphaFoldDB" id="M1VBY9"/>
<feature type="region of interest" description="Disordered" evidence="4">
    <location>
        <begin position="392"/>
        <end position="530"/>
    </location>
</feature>
<proteinExistence type="predicted"/>
<keyword evidence="1 3" id="KW-0820">tRNA-binding</keyword>
<sequence length="698" mass="75343">MEAGRFRGCHGLGYCHWTGVEVSWRGCIVARSGAALAPASATASARVRFKMRCASAFVHHRVNAAGLQICWLPGTTVRARKHANKARYSNTDPGDCLRLRMMFTDRYDTGAITTFYGVPPLARTHWRALCSQVTALPDYTDLDAIIETCRSAIPENSELWGSKSDVTERGQAVQQFLHRLRREDPERLAKEILPSMINRERKRFLMGTKLTVADVVALFAVRPVIARWNRSSETRYDSEEMLNLWDWFDFTQHAVHEFGDQETFHIVLPPVAHALFDYEILDLQDEALIDKLWSPDSDNQNAGEIRLVFSSIPDEAASDATAGITSAVKDSERDSGAGVGAGSGTRRKTKGTRGRQASADASSRAVSNVDDEEAAFEAVANAVDVSGGIGTANESANGAKQVSAWGKATTKQRRSQASATGGSGQAQAADTASLGERKRATDDASGNDSEYNSVSPRPAQANAADTMSTTKAASEDTETRSEQVDHETPPASMENAAPAMKLSKTKTPEAPPPKAAGPSPTSTKEDRSPLARVDIRVGEILTAKPHPDADALYVEEIDIGRDSGPVTVCSGLRKYIPDAAELLGPCIVVANLKPVKMRGIVSEAMVLCATSADGTQVELVKPPPGAKPGDRVYFPGTDADRDNQPDAQLNPKKKIFEKVAEHFRTSTDPSCEARYGDIPFTTDKGPCRAATIQGGTIR</sequence>
<evidence type="ECO:0000256" key="1">
    <source>
        <dbReference type="ARBA" id="ARBA00022555"/>
    </source>
</evidence>
<dbReference type="Gramene" id="CMI042CT">
    <property type="protein sequence ID" value="CMI042CT"/>
    <property type="gene ID" value="CMI042C"/>
</dbReference>
<accession>M1VBY9</accession>
<keyword evidence="6" id="KW-0436">Ligase</keyword>
<dbReference type="KEGG" id="cme:CYME_CMI042C"/>
<evidence type="ECO:0000256" key="3">
    <source>
        <dbReference type="PROSITE-ProRule" id="PRU00209"/>
    </source>
</evidence>
<evidence type="ECO:0000313" key="7">
    <source>
        <dbReference type="Proteomes" id="UP000007014"/>
    </source>
</evidence>
<feature type="compositionally biased region" description="Polar residues" evidence="4">
    <location>
        <begin position="444"/>
        <end position="455"/>
    </location>
</feature>
<dbReference type="GO" id="GO:0000049">
    <property type="term" value="F:tRNA binding"/>
    <property type="evidence" value="ECO:0007669"/>
    <property type="project" value="UniProtKB-UniRule"/>
</dbReference>
<dbReference type="PANTHER" id="PTHR11586:SF33">
    <property type="entry name" value="AMINOACYL TRNA SYNTHASE COMPLEX-INTERACTING MULTIFUNCTIONAL PROTEIN 1"/>
    <property type="match status" value="1"/>
</dbReference>
<keyword evidence="7" id="KW-1185">Reference proteome</keyword>
<dbReference type="PROSITE" id="PS50886">
    <property type="entry name" value="TRBD"/>
    <property type="match status" value="1"/>
</dbReference>
<evidence type="ECO:0000259" key="5">
    <source>
        <dbReference type="PROSITE" id="PS50886"/>
    </source>
</evidence>
<dbReference type="InterPro" id="IPR051270">
    <property type="entry name" value="Tyrosine-tRNA_ligase_regulator"/>
</dbReference>
<dbReference type="eggNOG" id="KOG2241">
    <property type="taxonomic scope" value="Eukaryota"/>
</dbReference>
<dbReference type="Gene3D" id="1.20.1050.10">
    <property type="match status" value="1"/>
</dbReference>
<name>M1VBY9_CYAM1</name>
<dbReference type="RefSeq" id="XP_005536233.1">
    <property type="nucleotide sequence ID" value="XM_005536176.1"/>
</dbReference>
<reference evidence="6 7" key="1">
    <citation type="journal article" date="2004" name="Nature">
        <title>Genome sequence of the ultrasmall unicellular red alga Cyanidioschyzon merolae 10D.</title>
        <authorList>
            <person name="Matsuzaki M."/>
            <person name="Misumi O."/>
            <person name="Shin-i T."/>
            <person name="Maruyama S."/>
            <person name="Takahara M."/>
            <person name="Miyagishima S."/>
            <person name="Mori T."/>
            <person name="Nishida K."/>
            <person name="Yagisawa F."/>
            <person name="Nishida K."/>
            <person name="Yoshida Y."/>
            <person name="Nishimura Y."/>
            <person name="Nakao S."/>
            <person name="Kobayashi T."/>
            <person name="Momoyama Y."/>
            <person name="Higashiyama T."/>
            <person name="Minoda A."/>
            <person name="Sano M."/>
            <person name="Nomoto H."/>
            <person name="Oishi K."/>
            <person name="Hayashi H."/>
            <person name="Ohta F."/>
            <person name="Nishizaka S."/>
            <person name="Haga S."/>
            <person name="Miura S."/>
            <person name="Morishita T."/>
            <person name="Kabeya Y."/>
            <person name="Terasawa K."/>
            <person name="Suzuki Y."/>
            <person name="Ishii Y."/>
            <person name="Asakawa S."/>
            <person name="Takano H."/>
            <person name="Ohta N."/>
            <person name="Kuroiwa H."/>
            <person name="Tanaka K."/>
            <person name="Shimizu N."/>
            <person name="Sugano S."/>
            <person name="Sato N."/>
            <person name="Nozaki H."/>
            <person name="Ogasawara N."/>
            <person name="Kohara Y."/>
            <person name="Kuroiwa T."/>
        </authorList>
    </citation>
    <scope>NUCLEOTIDE SEQUENCE [LARGE SCALE GENOMIC DNA]</scope>
    <source>
        <strain evidence="6 7">10D</strain>
    </source>
</reference>